<feature type="compositionally biased region" description="Basic and acidic residues" evidence="1">
    <location>
        <begin position="182"/>
        <end position="207"/>
    </location>
</feature>
<dbReference type="Proteomes" id="UP000002624">
    <property type="component" value="Unassembled WGS sequence"/>
</dbReference>
<protein>
    <submittedName>
        <fullName evidence="2">Uncharacterized protein</fullName>
    </submittedName>
</protein>
<proteinExistence type="predicted"/>
<reference evidence="3" key="1">
    <citation type="submission" date="2009-05" db="EMBL/GenBank/DDBJ databases">
        <title>The genome sequence of Ajellomyces capsulatus strain H143.</title>
        <authorList>
            <person name="Champion M."/>
            <person name="Cuomo C.A."/>
            <person name="Ma L.-J."/>
            <person name="Henn M.R."/>
            <person name="Sil A."/>
            <person name="Goldman B."/>
            <person name="Young S.K."/>
            <person name="Kodira C.D."/>
            <person name="Zeng Q."/>
            <person name="Koehrsen M."/>
            <person name="Alvarado L."/>
            <person name="Berlin A.M."/>
            <person name="Borenstein D."/>
            <person name="Chen Z."/>
            <person name="Engels R."/>
            <person name="Freedman E."/>
            <person name="Gellesch M."/>
            <person name="Goldberg J."/>
            <person name="Griggs A."/>
            <person name="Gujja S."/>
            <person name="Heiman D.I."/>
            <person name="Hepburn T.A."/>
            <person name="Howarth C."/>
            <person name="Jen D."/>
            <person name="Larson L."/>
            <person name="Lewis B."/>
            <person name="Mehta T."/>
            <person name="Park D."/>
            <person name="Pearson M."/>
            <person name="Roberts A."/>
            <person name="Saif S."/>
            <person name="Shea T.D."/>
            <person name="Shenoy N."/>
            <person name="Sisk P."/>
            <person name="Stolte C."/>
            <person name="Sykes S."/>
            <person name="Walk T."/>
            <person name="White J."/>
            <person name="Yandava C."/>
            <person name="Klein B."/>
            <person name="McEwen J.G."/>
            <person name="Puccia R."/>
            <person name="Goldman G.H."/>
            <person name="Felipe M.S."/>
            <person name="Nino-Vega G."/>
            <person name="San-Blas G."/>
            <person name="Taylor J.W."/>
            <person name="Mendoza L."/>
            <person name="Galagan J.E."/>
            <person name="Nusbaum C."/>
            <person name="Birren B.W."/>
        </authorList>
    </citation>
    <scope>NUCLEOTIDE SEQUENCE [LARGE SCALE GENOMIC DNA]</scope>
    <source>
        <strain evidence="3">H143</strain>
    </source>
</reference>
<dbReference type="STRING" id="544712.C6HGW3"/>
<name>C6HGW3_AJECH</name>
<feature type="compositionally biased region" description="Basic and acidic residues" evidence="1">
    <location>
        <begin position="132"/>
        <end position="157"/>
    </location>
</feature>
<evidence type="ECO:0000256" key="1">
    <source>
        <dbReference type="SAM" id="MobiDB-lite"/>
    </source>
</evidence>
<dbReference type="HOGENOM" id="CLU_1264210_0_0_1"/>
<dbReference type="VEuPathDB" id="FungiDB:HCDG_05204"/>
<accession>C6HGW3</accession>
<gene>
    <name evidence="2" type="ORF">HCDG_05204</name>
</gene>
<feature type="compositionally biased region" description="Basic and acidic residues" evidence="1">
    <location>
        <begin position="1"/>
        <end position="10"/>
    </location>
</feature>
<organism evidence="2 3">
    <name type="scientific">Ajellomyces capsulatus (strain H143)</name>
    <name type="common">Darling's disease fungus</name>
    <name type="synonym">Histoplasma capsulatum</name>
    <dbReference type="NCBI Taxonomy" id="544712"/>
    <lineage>
        <taxon>Eukaryota</taxon>
        <taxon>Fungi</taxon>
        <taxon>Dikarya</taxon>
        <taxon>Ascomycota</taxon>
        <taxon>Pezizomycotina</taxon>
        <taxon>Eurotiomycetes</taxon>
        <taxon>Eurotiomycetidae</taxon>
        <taxon>Onygenales</taxon>
        <taxon>Ajellomycetaceae</taxon>
        <taxon>Histoplasma</taxon>
    </lineage>
</organism>
<feature type="non-terminal residue" evidence="2">
    <location>
        <position position="219"/>
    </location>
</feature>
<feature type="region of interest" description="Disordered" evidence="1">
    <location>
        <begin position="1"/>
        <end position="219"/>
    </location>
</feature>
<sequence>MASRFPPRERSPHRHIDRRPAAPQTSSHIPSGPRASDDGNSTPLGREPPRGPKALIDSSRGMSFVPPGPRGRGFPARGDFRDRERDHDSRDMRDGALSFRRDMDRDWPRRDRVFDSRDTRVPSGRGRSRSPPLRDFRDSREPAPRDSDASRIRRNSRDGPTGSVIEVHDTSPPCGPSLRGRGRGDRERGRGRGFLDDRDSSDAEAVRGMDGGIVNVTAT</sequence>
<evidence type="ECO:0000313" key="3">
    <source>
        <dbReference type="Proteomes" id="UP000002624"/>
    </source>
</evidence>
<dbReference type="EMBL" id="GG692426">
    <property type="protein sequence ID" value="EER40615.1"/>
    <property type="molecule type" value="Genomic_DNA"/>
</dbReference>
<feature type="compositionally biased region" description="Basic and acidic residues" evidence="1">
    <location>
        <begin position="78"/>
        <end position="120"/>
    </location>
</feature>
<feature type="compositionally biased region" description="Low complexity" evidence="1">
    <location>
        <begin position="122"/>
        <end position="131"/>
    </location>
</feature>
<dbReference type="AlphaFoldDB" id="C6HGW3"/>
<evidence type="ECO:0000313" key="2">
    <source>
        <dbReference type="EMBL" id="EER40615.1"/>
    </source>
</evidence>